<name>A0ABP9RPJ1_9ACTN</name>
<proteinExistence type="predicted"/>
<dbReference type="InterPro" id="IPR018656">
    <property type="entry name" value="DUF2087"/>
</dbReference>
<accession>A0ABP9RPJ1</accession>
<comment type="caution">
    <text evidence="2">The sequence shown here is derived from an EMBL/GenBank/DDBJ whole genome shotgun (WGS) entry which is preliminary data.</text>
</comment>
<dbReference type="EMBL" id="BAABJQ010000005">
    <property type="protein sequence ID" value="GAA5183511.1"/>
    <property type="molecule type" value="Genomic_DNA"/>
</dbReference>
<evidence type="ECO:0000313" key="3">
    <source>
        <dbReference type="Proteomes" id="UP001501570"/>
    </source>
</evidence>
<evidence type="ECO:0000259" key="1">
    <source>
        <dbReference type="Pfam" id="PF09860"/>
    </source>
</evidence>
<dbReference type="Proteomes" id="UP001501570">
    <property type="component" value="Unassembled WGS sequence"/>
</dbReference>
<reference evidence="3" key="1">
    <citation type="journal article" date="2019" name="Int. J. Syst. Evol. Microbiol.">
        <title>The Global Catalogue of Microorganisms (GCM) 10K type strain sequencing project: providing services to taxonomists for standard genome sequencing and annotation.</title>
        <authorList>
            <consortium name="The Broad Institute Genomics Platform"/>
            <consortium name="The Broad Institute Genome Sequencing Center for Infectious Disease"/>
            <person name="Wu L."/>
            <person name="Ma J."/>
        </authorList>
    </citation>
    <scope>NUCLEOTIDE SEQUENCE [LARGE SCALE GENOMIC DNA]</scope>
    <source>
        <strain evidence="3">JCM 18304</strain>
    </source>
</reference>
<evidence type="ECO:0000313" key="2">
    <source>
        <dbReference type="EMBL" id="GAA5183511.1"/>
    </source>
</evidence>
<feature type="domain" description="DUF2087" evidence="1">
    <location>
        <begin position="107"/>
        <end position="173"/>
    </location>
</feature>
<gene>
    <name evidence="2" type="ORF">GCM10023322_22950</name>
</gene>
<keyword evidence="3" id="KW-1185">Reference proteome</keyword>
<sequence>MAVRLDALCGLLAEEERLRSYAAVVLGAGTPGEVAQATGLGGRDVMRALRRLEEGGLLSTVDGRYVARAATFKDAIREHAPAPLPDVPLDPDQERDAVLRSFVREGRLVRMPAARGKRRVVLEYIAGEFDPGVRYPEPAVNAMLRVWHDDYAALRRYLVDEDLLSRQDGVYWRSGGYVNVE</sequence>
<dbReference type="Pfam" id="PF09860">
    <property type="entry name" value="DUF2087"/>
    <property type="match status" value="1"/>
</dbReference>
<protein>
    <submittedName>
        <fullName evidence="2">DUF2087 domain-containing protein</fullName>
    </submittedName>
</protein>
<organism evidence="2 3">
    <name type="scientific">Rugosimonospora acidiphila</name>
    <dbReference type="NCBI Taxonomy" id="556531"/>
    <lineage>
        <taxon>Bacteria</taxon>
        <taxon>Bacillati</taxon>
        <taxon>Actinomycetota</taxon>
        <taxon>Actinomycetes</taxon>
        <taxon>Micromonosporales</taxon>
        <taxon>Micromonosporaceae</taxon>
        <taxon>Rugosimonospora</taxon>
    </lineage>
</organism>